<dbReference type="Pfam" id="PF02609">
    <property type="entry name" value="Exonuc_VII_S"/>
    <property type="match status" value="1"/>
</dbReference>
<evidence type="ECO:0000256" key="1">
    <source>
        <dbReference type="ARBA" id="ARBA00009998"/>
    </source>
</evidence>
<comment type="similarity">
    <text evidence="1 6">Belongs to the XseB family.</text>
</comment>
<keyword evidence="4 6" id="KW-0378">Hydrolase</keyword>
<dbReference type="GO" id="GO:0006308">
    <property type="term" value="P:DNA catabolic process"/>
    <property type="evidence" value="ECO:0007669"/>
    <property type="project" value="UniProtKB-UniRule"/>
</dbReference>
<dbReference type="InterPro" id="IPR003761">
    <property type="entry name" value="Exonuc_VII_S"/>
</dbReference>
<keyword evidence="3 6" id="KW-0540">Nuclease</keyword>
<dbReference type="OrthoDB" id="9798666at2"/>
<comment type="catalytic activity">
    <reaction evidence="6">
        <text>Exonucleolytic cleavage in either 5'- to 3'- or 3'- to 5'-direction to yield nucleoside 5'-phosphates.</text>
        <dbReference type="EC" id="3.1.11.6"/>
    </reaction>
</comment>
<dbReference type="GO" id="GO:0009318">
    <property type="term" value="C:exodeoxyribonuclease VII complex"/>
    <property type="evidence" value="ECO:0007669"/>
    <property type="project" value="UniProtKB-UniRule"/>
</dbReference>
<dbReference type="AlphaFoldDB" id="A0A7G6E0D7"/>
<evidence type="ECO:0000256" key="5">
    <source>
        <dbReference type="ARBA" id="ARBA00022839"/>
    </source>
</evidence>
<comment type="subcellular location">
    <subcellularLocation>
        <location evidence="6">Cytoplasm</location>
    </subcellularLocation>
</comment>
<dbReference type="RefSeq" id="WP_034421468.1">
    <property type="nucleotide sequence ID" value="NZ_CP045798.1"/>
</dbReference>
<proteinExistence type="inferred from homology"/>
<dbReference type="PIRSF" id="PIRSF006488">
    <property type="entry name" value="Exonuc_VII_S"/>
    <property type="match status" value="1"/>
</dbReference>
<dbReference type="SUPFAM" id="SSF116842">
    <property type="entry name" value="XseB-like"/>
    <property type="match status" value="1"/>
</dbReference>
<dbReference type="Proteomes" id="UP000515847">
    <property type="component" value="Chromosome"/>
</dbReference>
<keyword evidence="8" id="KW-1185">Reference proteome</keyword>
<dbReference type="PANTHER" id="PTHR34137:SF1">
    <property type="entry name" value="EXODEOXYRIBONUCLEASE 7 SMALL SUBUNIT"/>
    <property type="match status" value="1"/>
</dbReference>
<protein>
    <recommendedName>
        <fullName evidence="6">Exodeoxyribonuclease 7 small subunit</fullName>
        <ecNumber evidence="6">3.1.11.6</ecNumber>
    </recommendedName>
    <alternativeName>
        <fullName evidence="6">Exodeoxyribonuclease VII small subunit</fullName>
        <shortName evidence="6">Exonuclease VII small subunit</shortName>
    </alternativeName>
</protein>
<evidence type="ECO:0000256" key="2">
    <source>
        <dbReference type="ARBA" id="ARBA00022490"/>
    </source>
</evidence>
<dbReference type="KEGG" id="tfr:BR63_03935"/>
<dbReference type="HAMAP" id="MF_00337">
    <property type="entry name" value="Exonuc_7_S"/>
    <property type="match status" value="1"/>
</dbReference>
<dbReference type="EC" id="3.1.11.6" evidence="6"/>
<comment type="function">
    <text evidence="6">Bidirectionally degrades single-stranded DNA into large acid-insoluble oligonucleotides, which are then degraded further into small acid-soluble oligonucleotides.</text>
</comment>
<dbReference type="NCBIfam" id="NF002140">
    <property type="entry name" value="PRK00977.1-4"/>
    <property type="match status" value="1"/>
</dbReference>
<organism evidence="7 8">
    <name type="scientific">Thermanaerosceptrum fracticalcis</name>
    <dbReference type="NCBI Taxonomy" id="1712410"/>
    <lineage>
        <taxon>Bacteria</taxon>
        <taxon>Bacillati</taxon>
        <taxon>Bacillota</taxon>
        <taxon>Clostridia</taxon>
        <taxon>Eubacteriales</taxon>
        <taxon>Peptococcaceae</taxon>
        <taxon>Thermanaerosceptrum</taxon>
    </lineage>
</organism>
<evidence type="ECO:0000313" key="7">
    <source>
        <dbReference type="EMBL" id="QNB45541.1"/>
    </source>
</evidence>
<keyword evidence="5 6" id="KW-0269">Exonuclease</keyword>
<evidence type="ECO:0000256" key="3">
    <source>
        <dbReference type="ARBA" id="ARBA00022722"/>
    </source>
</evidence>
<comment type="subunit">
    <text evidence="6">Heterooligomer composed of large and small subunits.</text>
</comment>
<dbReference type="NCBIfam" id="TIGR01280">
    <property type="entry name" value="xseB"/>
    <property type="match status" value="1"/>
</dbReference>
<sequence length="76" mass="8971">MTNRKATYEENIKRLEEIVRRLEQGDISLEEGLTYFEEGIGLVRICQQQLDRVAQKIQVLTQDGQLKDVTEEFREE</sequence>
<dbReference type="InterPro" id="IPR037004">
    <property type="entry name" value="Exonuc_VII_ssu_sf"/>
</dbReference>
<keyword evidence="2 6" id="KW-0963">Cytoplasm</keyword>
<name>A0A7G6E0D7_THEFR</name>
<reference evidence="7 8" key="1">
    <citation type="journal article" date="2019" name="Front. Microbiol.">
        <title>Thermoanaerosceptrum fracticalcis gen. nov. sp. nov., a Novel Fumarate-Fermenting Microorganism From a Deep Fractured Carbonate Aquifer of the US Great Basin.</title>
        <authorList>
            <person name="Hamilton-Brehm S.D."/>
            <person name="Stewart L.E."/>
            <person name="Zavarin M."/>
            <person name="Caldwell M."/>
            <person name="Lawson P.A."/>
            <person name="Onstott T.C."/>
            <person name="Grzymski J."/>
            <person name="Neveux I."/>
            <person name="Lollar B.S."/>
            <person name="Russell C.E."/>
            <person name="Moser D.P."/>
        </authorList>
    </citation>
    <scope>NUCLEOTIDE SEQUENCE [LARGE SCALE GENOMIC DNA]</scope>
    <source>
        <strain evidence="7 8">DRI-13</strain>
    </source>
</reference>
<dbReference type="GO" id="GO:0008855">
    <property type="term" value="F:exodeoxyribonuclease VII activity"/>
    <property type="evidence" value="ECO:0007669"/>
    <property type="project" value="UniProtKB-UniRule"/>
</dbReference>
<dbReference type="GO" id="GO:0005829">
    <property type="term" value="C:cytosol"/>
    <property type="evidence" value="ECO:0007669"/>
    <property type="project" value="TreeGrafter"/>
</dbReference>
<accession>A0A7G6E0D7</accession>
<dbReference type="EMBL" id="CP045798">
    <property type="protein sequence ID" value="QNB45541.1"/>
    <property type="molecule type" value="Genomic_DNA"/>
</dbReference>
<evidence type="ECO:0000313" key="8">
    <source>
        <dbReference type="Proteomes" id="UP000515847"/>
    </source>
</evidence>
<evidence type="ECO:0000256" key="4">
    <source>
        <dbReference type="ARBA" id="ARBA00022801"/>
    </source>
</evidence>
<gene>
    <name evidence="6" type="primary">xseB</name>
    <name evidence="7" type="ORF">BR63_03935</name>
</gene>
<dbReference type="PANTHER" id="PTHR34137">
    <property type="entry name" value="EXODEOXYRIBONUCLEASE 7 SMALL SUBUNIT"/>
    <property type="match status" value="1"/>
</dbReference>
<evidence type="ECO:0000256" key="6">
    <source>
        <dbReference type="HAMAP-Rule" id="MF_00337"/>
    </source>
</evidence>
<dbReference type="Gene3D" id="1.10.287.1040">
    <property type="entry name" value="Exonuclease VII, small subunit"/>
    <property type="match status" value="1"/>
</dbReference>